<protein>
    <submittedName>
        <fullName evidence="3">Uncharacterized protein</fullName>
    </submittedName>
</protein>
<dbReference type="InterPro" id="IPR010730">
    <property type="entry name" value="HET"/>
</dbReference>
<dbReference type="InterPro" id="IPR058525">
    <property type="entry name" value="DUF8212"/>
</dbReference>
<keyword evidence="4" id="KW-1185">Reference proteome</keyword>
<gene>
    <name evidence="3" type="ORF">NA56DRAFT_638772</name>
</gene>
<dbReference type="Proteomes" id="UP000235672">
    <property type="component" value="Unassembled WGS sequence"/>
</dbReference>
<reference evidence="3 4" key="1">
    <citation type="submission" date="2016-05" db="EMBL/GenBank/DDBJ databases">
        <title>A degradative enzymes factory behind the ericoid mycorrhizal symbiosis.</title>
        <authorList>
            <consortium name="DOE Joint Genome Institute"/>
            <person name="Martino E."/>
            <person name="Morin E."/>
            <person name="Grelet G."/>
            <person name="Kuo A."/>
            <person name="Kohler A."/>
            <person name="Daghino S."/>
            <person name="Barry K."/>
            <person name="Choi C."/>
            <person name="Cichocki N."/>
            <person name="Clum A."/>
            <person name="Copeland A."/>
            <person name="Hainaut M."/>
            <person name="Haridas S."/>
            <person name="Labutti K."/>
            <person name="Lindquist E."/>
            <person name="Lipzen A."/>
            <person name="Khouja H.-R."/>
            <person name="Murat C."/>
            <person name="Ohm R."/>
            <person name="Olson A."/>
            <person name="Spatafora J."/>
            <person name="Veneault-Fourrey C."/>
            <person name="Henrissat B."/>
            <person name="Grigoriev I."/>
            <person name="Martin F."/>
            <person name="Perotto S."/>
        </authorList>
    </citation>
    <scope>NUCLEOTIDE SEQUENCE [LARGE SCALE GENOMIC DNA]</scope>
    <source>
        <strain evidence="3 4">UAMH 7357</strain>
    </source>
</reference>
<accession>A0A2J6PFM3</accession>
<dbReference type="PANTHER" id="PTHR10622">
    <property type="entry name" value="HET DOMAIN-CONTAINING PROTEIN"/>
    <property type="match status" value="1"/>
</dbReference>
<evidence type="ECO:0000313" key="3">
    <source>
        <dbReference type="EMBL" id="PMD12706.1"/>
    </source>
</evidence>
<evidence type="ECO:0000259" key="2">
    <source>
        <dbReference type="Pfam" id="PF26640"/>
    </source>
</evidence>
<feature type="domain" description="Heterokaryon incompatibility" evidence="1">
    <location>
        <begin position="26"/>
        <end position="116"/>
    </location>
</feature>
<dbReference type="AlphaFoldDB" id="A0A2J6PFM3"/>
<dbReference type="Pfam" id="PF06985">
    <property type="entry name" value="HET"/>
    <property type="match status" value="1"/>
</dbReference>
<proteinExistence type="predicted"/>
<evidence type="ECO:0000259" key="1">
    <source>
        <dbReference type="Pfam" id="PF06985"/>
    </source>
</evidence>
<feature type="domain" description="DUF8212" evidence="2">
    <location>
        <begin position="223"/>
        <end position="253"/>
    </location>
</feature>
<dbReference type="OrthoDB" id="674604at2759"/>
<name>A0A2J6PFM3_9HELO</name>
<sequence length="601" mass="68773">MRVLNTATLRFEQILDSELDLDKNQYAILSHRWFDDEDEVSYEDLLHSSSKEIFSKGGYAKIKGFCKLASDANCRYGWIDTCCINKGNSSELSEAINSMYLWYSCSKICIAYLGDVPDREFKDSEWFDRGWTLQELIAPKEVLFFDQNWSPLGTKSQLLAELSCKTRIPQAILNHTSKPFTCSVAQRFSWAATRITKRAEDRAYSLMGLFDINMPMIYGERENAFIRLQQHIIQKSKDESIFAWTMEQQDATSKPYSGLYAPSPSVYINCSNVVQTPGSMGFSESNGELSLRSRILPNSPGTCRAVLHCAEAENRVFIVLGETSDEHEYVRVRDPGNVSQGVIPEPQHDVREQLIRVLVAPHKAPISIFYGFWLRTLKPLGHERCRITSLSNSRRPEPGYICQQRYDQGNTGIVCIKPKDNSNSRKLTTIRWIKFGFDEEYNPVIWLATDHRSARLRELFERARASQRKSPEYKEAFNEDLLRSVQGKFAKSYTNLRLPDKPVGMAMTLRVDGNRELEELEIEGMKISVQLQPYRSPSIVSRQTTDVISGFRLDPDLVWTVDITETRMPLTTKSFFCCCFLLACCPCVMLCCRHCVMDGVS</sequence>
<dbReference type="EMBL" id="KZ613544">
    <property type="protein sequence ID" value="PMD12706.1"/>
    <property type="molecule type" value="Genomic_DNA"/>
</dbReference>
<dbReference type="Pfam" id="PF26640">
    <property type="entry name" value="DUF8212"/>
    <property type="match status" value="1"/>
</dbReference>
<dbReference type="PANTHER" id="PTHR10622:SF10">
    <property type="entry name" value="HET DOMAIN-CONTAINING PROTEIN"/>
    <property type="match status" value="1"/>
</dbReference>
<evidence type="ECO:0000313" key="4">
    <source>
        <dbReference type="Proteomes" id="UP000235672"/>
    </source>
</evidence>
<organism evidence="3 4">
    <name type="scientific">Hyaloscypha hepaticicola</name>
    <dbReference type="NCBI Taxonomy" id="2082293"/>
    <lineage>
        <taxon>Eukaryota</taxon>
        <taxon>Fungi</taxon>
        <taxon>Dikarya</taxon>
        <taxon>Ascomycota</taxon>
        <taxon>Pezizomycotina</taxon>
        <taxon>Leotiomycetes</taxon>
        <taxon>Helotiales</taxon>
        <taxon>Hyaloscyphaceae</taxon>
        <taxon>Hyaloscypha</taxon>
    </lineage>
</organism>